<dbReference type="InterPro" id="IPR010819">
    <property type="entry name" value="AGE/CE"/>
</dbReference>
<dbReference type="RefSeq" id="WP_097806345.1">
    <property type="nucleotide sequence ID" value="NZ_CBDIHF020000004.1"/>
</dbReference>
<dbReference type="Pfam" id="PF07221">
    <property type="entry name" value="GlcNAc_2-epim"/>
    <property type="match status" value="1"/>
</dbReference>
<dbReference type="EMBL" id="FXYH01000018">
    <property type="protein sequence ID" value="SMX48675.1"/>
    <property type="molecule type" value="Genomic_DNA"/>
</dbReference>
<evidence type="ECO:0000256" key="1">
    <source>
        <dbReference type="ARBA" id="ARBA00008558"/>
    </source>
</evidence>
<dbReference type="GO" id="GO:0005975">
    <property type="term" value="P:carbohydrate metabolic process"/>
    <property type="evidence" value="ECO:0007669"/>
    <property type="project" value="InterPro"/>
</dbReference>
<accession>A0A238L0Q6</accession>
<organism evidence="3 4">
    <name type="scientific">Pelagimonas varians</name>
    <dbReference type="NCBI Taxonomy" id="696760"/>
    <lineage>
        <taxon>Bacteria</taxon>
        <taxon>Pseudomonadati</taxon>
        <taxon>Pseudomonadota</taxon>
        <taxon>Alphaproteobacteria</taxon>
        <taxon>Rhodobacterales</taxon>
        <taxon>Roseobacteraceae</taxon>
        <taxon>Pelagimonas</taxon>
    </lineage>
</organism>
<keyword evidence="2 3" id="KW-0413">Isomerase</keyword>
<dbReference type="OrthoDB" id="9806359at2"/>
<reference evidence="3 4" key="1">
    <citation type="submission" date="2017-05" db="EMBL/GenBank/DDBJ databases">
        <authorList>
            <person name="Song R."/>
            <person name="Chenine A.L."/>
            <person name="Ruprecht R.M."/>
        </authorList>
    </citation>
    <scope>NUCLEOTIDE SEQUENCE [LARGE SCALE GENOMIC DNA]</scope>
    <source>
        <strain evidence="3 4">CECT 8663</strain>
    </source>
</reference>
<gene>
    <name evidence="3" type="primary">ce</name>
    <name evidence="3" type="ORF">PEV8663_03903</name>
</gene>
<protein>
    <submittedName>
        <fullName evidence="3">Cellobiose 2-epimerase</fullName>
        <ecNumber evidence="3">5.1.3.11</ecNumber>
    </submittedName>
</protein>
<dbReference type="PANTHER" id="PTHR15108">
    <property type="entry name" value="N-ACYLGLUCOSAMINE-2-EPIMERASE"/>
    <property type="match status" value="1"/>
</dbReference>
<dbReference type="InterPro" id="IPR012341">
    <property type="entry name" value="6hp_glycosidase-like_sf"/>
</dbReference>
<name>A0A238L0Q6_9RHOB</name>
<comment type="similarity">
    <text evidence="1">Belongs to the N-acylglucosamine 2-epimerase family.</text>
</comment>
<dbReference type="Proteomes" id="UP000220836">
    <property type="component" value="Unassembled WGS sequence"/>
</dbReference>
<dbReference type="EC" id="5.1.3.11" evidence="3"/>
<evidence type="ECO:0000313" key="3">
    <source>
        <dbReference type="EMBL" id="SMX48675.1"/>
    </source>
</evidence>
<dbReference type="AlphaFoldDB" id="A0A238L0Q6"/>
<dbReference type="Gene3D" id="1.50.10.10">
    <property type="match status" value="1"/>
</dbReference>
<proteinExistence type="inferred from homology"/>
<dbReference type="GO" id="GO:0047736">
    <property type="term" value="F:cellobiose epimerase activity"/>
    <property type="evidence" value="ECO:0007669"/>
    <property type="project" value="UniProtKB-EC"/>
</dbReference>
<sequence>MTANLSRATGPISTHHPKACTTADDWVNWFWSDFLPAWSLRARDPDGIGFFDVLDIDATPPQPDRKTILAQARLLFTFSHLALMSDNPAFHTAARDARDALPFFRKSTGLYCRAVARDGTLGRDTKDQIATSYDQCFVILALSTWGRLHPSEDIAPELESSWAAIETHLLDADTGLLLEHDAVADPTDPLAPNRAQNPHMHLYEACLQAFNMTGQPVWLERAQGMRAKGLEYFFDADSGTITEFLSPDLKTLPDRDGLRREIGHQCEWAWLLLREVDLGGDPAMRNVAERLLAFADQHGFAAEGVMQGAAFDAVSADASWREDTFLLWPQTEVLKTYAVRAFDEEHADSAKALVQLIFRQYFGGQNAFINQLDTQGKPIWPEALSRLHYHLVLALTEGGQVGLWPNPK</sequence>
<keyword evidence="4" id="KW-1185">Reference proteome</keyword>
<evidence type="ECO:0000313" key="4">
    <source>
        <dbReference type="Proteomes" id="UP000220836"/>
    </source>
</evidence>
<evidence type="ECO:0000256" key="2">
    <source>
        <dbReference type="ARBA" id="ARBA00023235"/>
    </source>
</evidence>
<dbReference type="InterPro" id="IPR008928">
    <property type="entry name" value="6-hairpin_glycosidase_sf"/>
</dbReference>
<dbReference type="SUPFAM" id="SSF48208">
    <property type="entry name" value="Six-hairpin glycosidases"/>
    <property type="match status" value="1"/>
</dbReference>